<dbReference type="InterPro" id="IPR005490">
    <property type="entry name" value="LD_TPept_cat_dom"/>
</dbReference>
<evidence type="ECO:0000256" key="5">
    <source>
        <dbReference type="ARBA" id="ARBA00022984"/>
    </source>
</evidence>
<dbReference type="Pfam" id="PF03734">
    <property type="entry name" value="YkuD"/>
    <property type="match status" value="1"/>
</dbReference>
<reference evidence="12" key="1">
    <citation type="submission" date="2016-11" db="EMBL/GenBank/DDBJ databases">
        <authorList>
            <person name="Varghese N."/>
            <person name="Submissions S."/>
        </authorList>
    </citation>
    <scope>NUCLEOTIDE SEQUENCE [LARGE SCALE GENOMIC DNA]</scope>
    <source>
        <strain evidence="12">GAS401</strain>
    </source>
</reference>
<dbReference type="SUPFAM" id="SSF141523">
    <property type="entry name" value="L,D-transpeptidase catalytic domain-like"/>
    <property type="match status" value="1"/>
</dbReference>
<evidence type="ECO:0000313" key="11">
    <source>
        <dbReference type="EMBL" id="SHN85627.1"/>
    </source>
</evidence>
<evidence type="ECO:0000256" key="6">
    <source>
        <dbReference type="ARBA" id="ARBA00023316"/>
    </source>
</evidence>
<gene>
    <name evidence="11" type="ORF">SAMN05444170_6375</name>
</gene>
<dbReference type="Proteomes" id="UP000184096">
    <property type="component" value="Chromosome I"/>
</dbReference>
<evidence type="ECO:0000313" key="12">
    <source>
        <dbReference type="Proteomes" id="UP000184096"/>
    </source>
</evidence>
<keyword evidence="12" id="KW-1185">Reference proteome</keyword>
<dbReference type="Gene3D" id="2.40.440.10">
    <property type="entry name" value="L,D-transpeptidase catalytic domain-like"/>
    <property type="match status" value="1"/>
</dbReference>
<dbReference type="PANTHER" id="PTHR41533:SF1">
    <property type="entry name" value="L,D-TRANSPEPTIDASE YCBB-RELATED"/>
    <property type="match status" value="1"/>
</dbReference>
<sequence>MSAITRRSFLTTAASGLAAGALARVACAAEGQTSDQMLDQLMRENQENGLGSGFDNSSRNVRLPKKSLPTLSPSTAETTQTSIAQYEAIVAKGGWPNVPASATGLRVGARGPAVPSLRTRLSIAGDLELNSGEAQVFDSYVDAAVRRFQVRHGLHADGLVNEAALHALNVPAEQRLAQLRTNAGRLKALTGNLGNRIVVANIPAAQIEAIENGVAVTRHIAVAGKPDRPSPDVRSKITQINFNPFWTVPVSIIRKDLIPKMQAEPDYLTKNHIRIYDPKNNELQPSQIDWYSTEAVNYKFKQDAGDFNSLGSMKINFPSPDGVYMHDTPSKNLFGEDFRFASSGCMRVQNVRELVYWILAETPGWSKAEIDEVIKSGERKDAKVAKPLPLYWVYVTAWATPDGVVQFRDDIYGRDGVS</sequence>
<dbReference type="InterPro" id="IPR036365">
    <property type="entry name" value="PGBD-like_sf"/>
</dbReference>
<keyword evidence="9" id="KW-0732">Signal</keyword>
<dbReference type="SUPFAM" id="SSF47090">
    <property type="entry name" value="PGBD-like"/>
    <property type="match status" value="1"/>
</dbReference>
<dbReference type="GO" id="GO:0009252">
    <property type="term" value="P:peptidoglycan biosynthetic process"/>
    <property type="evidence" value="ECO:0007669"/>
    <property type="project" value="UniProtKB-UniPathway"/>
</dbReference>
<feature type="active site" description="Nucleophile" evidence="7">
    <location>
        <position position="345"/>
    </location>
</feature>
<dbReference type="PROSITE" id="PS52029">
    <property type="entry name" value="LD_TPASE"/>
    <property type="match status" value="1"/>
</dbReference>
<dbReference type="OrthoDB" id="9778545at2"/>
<dbReference type="InterPro" id="IPR002477">
    <property type="entry name" value="Peptidoglycan-bd-like"/>
</dbReference>
<evidence type="ECO:0000256" key="3">
    <source>
        <dbReference type="ARBA" id="ARBA00022679"/>
    </source>
</evidence>
<evidence type="ECO:0000256" key="4">
    <source>
        <dbReference type="ARBA" id="ARBA00022960"/>
    </source>
</evidence>
<dbReference type="PROSITE" id="PS51318">
    <property type="entry name" value="TAT"/>
    <property type="match status" value="1"/>
</dbReference>
<keyword evidence="6 7" id="KW-0961">Cell wall biogenesis/degradation</keyword>
<keyword evidence="4 7" id="KW-0133">Cell shape</keyword>
<dbReference type="InterPro" id="IPR052905">
    <property type="entry name" value="LD-transpeptidase_YkuD-like"/>
</dbReference>
<feature type="active site" description="Proton donor/acceptor" evidence="7">
    <location>
        <position position="326"/>
    </location>
</feature>
<dbReference type="GO" id="GO:0004180">
    <property type="term" value="F:carboxypeptidase activity"/>
    <property type="evidence" value="ECO:0007669"/>
    <property type="project" value="UniProtKB-ARBA"/>
</dbReference>
<dbReference type="InterPro" id="IPR036366">
    <property type="entry name" value="PGBDSf"/>
</dbReference>
<dbReference type="Pfam" id="PF01471">
    <property type="entry name" value="PG_binding_1"/>
    <property type="match status" value="1"/>
</dbReference>
<evidence type="ECO:0000256" key="2">
    <source>
        <dbReference type="ARBA" id="ARBA00005992"/>
    </source>
</evidence>
<feature type="domain" description="L,D-TPase catalytic" evidence="10">
    <location>
        <begin position="196"/>
        <end position="373"/>
    </location>
</feature>
<dbReference type="Gene3D" id="1.10.101.10">
    <property type="entry name" value="PGBD-like superfamily/PGBD"/>
    <property type="match status" value="1"/>
</dbReference>
<feature type="signal peptide" evidence="9">
    <location>
        <begin position="1"/>
        <end position="28"/>
    </location>
</feature>
<evidence type="ECO:0000256" key="9">
    <source>
        <dbReference type="SAM" id="SignalP"/>
    </source>
</evidence>
<dbReference type="GO" id="GO:0071555">
    <property type="term" value="P:cell wall organization"/>
    <property type="evidence" value="ECO:0007669"/>
    <property type="project" value="UniProtKB-UniRule"/>
</dbReference>
<dbReference type="PANTHER" id="PTHR41533">
    <property type="entry name" value="L,D-TRANSPEPTIDASE HI_1667-RELATED"/>
    <property type="match status" value="1"/>
</dbReference>
<organism evidence="11 12">
    <name type="scientific">Bradyrhizobium erythrophlei</name>
    <dbReference type="NCBI Taxonomy" id="1437360"/>
    <lineage>
        <taxon>Bacteria</taxon>
        <taxon>Pseudomonadati</taxon>
        <taxon>Pseudomonadota</taxon>
        <taxon>Alphaproteobacteria</taxon>
        <taxon>Hyphomicrobiales</taxon>
        <taxon>Nitrobacteraceae</taxon>
        <taxon>Bradyrhizobium</taxon>
    </lineage>
</organism>
<dbReference type="GO" id="GO:0008360">
    <property type="term" value="P:regulation of cell shape"/>
    <property type="evidence" value="ECO:0007669"/>
    <property type="project" value="UniProtKB-UniRule"/>
</dbReference>
<dbReference type="CDD" id="cd16913">
    <property type="entry name" value="YkuD_like"/>
    <property type="match status" value="1"/>
</dbReference>
<comment type="similarity">
    <text evidence="2">Belongs to the YkuD family.</text>
</comment>
<proteinExistence type="inferred from homology"/>
<feature type="chain" id="PRO_5012229857" evidence="9">
    <location>
        <begin position="29"/>
        <end position="418"/>
    </location>
</feature>
<evidence type="ECO:0000256" key="7">
    <source>
        <dbReference type="PROSITE-ProRule" id="PRU01373"/>
    </source>
</evidence>
<keyword evidence="5 7" id="KW-0573">Peptidoglycan synthesis</keyword>
<dbReference type="InterPro" id="IPR038063">
    <property type="entry name" value="Transpep_catalytic_dom"/>
</dbReference>
<keyword evidence="3" id="KW-0808">Transferase</keyword>
<evidence type="ECO:0000256" key="1">
    <source>
        <dbReference type="ARBA" id="ARBA00004752"/>
    </source>
</evidence>
<name>A0A1M7URV9_9BRAD</name>
<comment type="pathway">
    <text evidence="1 7">Cell wall biogenesis; peptidoglycan biosynthesis.</text>
</comment>
<protein>
    <submittedName>
        <fullName evidence="11">Putative peptidoglycan binding domain-containing protein</fullName>
    </submittedName>
</protein>
<feature type="region of interest" description="Disordered" evidence="8">
    <location>
        <begin position="47"/>
        <end position="77"/>
    </location>
</feature>
<accession>A0A1M7URV9</accession>
<dbReference type="InterPro" id="IPR006311">
    <property type="entry name" value="TAT_signal"/>
</dbReference>
<dbReference type="RefSeq" id="WP_072824038.1">
    <property type="nucleotide sequence ID" value="NZ_LT670849.1"/>
</dbReference>
<dbReference type="GO" id="GO:0016740">
    <property type="term" value="F:transferase activity"/>
    <property type="evidence" value="ECO:0007669"/>
    <property type="project" value="UniProtKB-KW"/>
</dbReference>
<dbReference type="EMBL" id="LT670849">
    <property type="protein sequence ID" value="SHN85627.1"/>
    <property type="molecule type" value="Genomic_DNA"/>
</dbReference>
<dbReference type="UniPathway" id="UPA00219"/>
<dbReference type="AlphaFoldDB" id="A0A1M7URV9"/>
<evidence type="ECO:0000259" key="10">
    <source>
        <dbReference type="PROSITE" id="PS52029"/>
    </source>
</evidence>
<evidence type="ECO:0000256" key="8">
    <source>
        <dbReference type="SAM" id="MobiDB-lite"/>
    </source>
</evidence>